<dbReference type="AlphaFoldDB" id="A0A2X0KY22"/>
<dbReference type="SUPFAM" id="SSF51905">
    <property type="entry name" value="FAD/NAD(P)-binding domain"/>
    <property type="match status" value="1"/>
</dbReference>
<dbReference type="PANTHER" id="PTHR11787:SF4">
    <property type="entry name" value="CHM, RAB ESCORT PROTEIN 1"/>
    <property type="match status" value="1"/>
</dbReference>
<dbReference type="PRINTS" id="PR00891">
    <property type="entry name" value="RABGDIREP"/>
</dbReference>
<evidence type="ECO:0000313" key="4">
    <source>
        <dbReference type="Proteomes" id="UP000249723"/>
    </source>
</evidence>
<proteinExistence type="inferred from homology"/>
<dbReference type="Gene3D" id="3.30.519.10">
    <property type="entry name" value="Guanine Nucleotide Dissociation Inhibitor, domain 2"/>
    <property type="match status" value="1"/>
</dbReference>
<dbReference type="GO" id="GO:0007264">
    <property type="term" value="P:small GTPase-mediated signal transduction"/>
    <property type="evidence" value="ECO:0007669"/>
    <property type="project" value="InterPro"/>
</dbReference>
<dbReference type="GO" id="GO:0005092">
    <property type="term" value="F:GDP-dissociation inhibitor activity"/>
    <property type="evidence" value="ECO:0007669"/>
    <property type="project" value="InterPro"/>
</dbReference>
<dbReference type="InterPro" id="IPR036188">
    <property type="entry name" value="FAD/NAD-bd_sf"/>
</dbReference>
<gene>
    <name evidence="3" type="ORF">BZ3500_MVSOF-1268-A1-R1_CHR7-1G09377</name>
</gene>
<dbReference type="STRING" id="289078.A0A2X0KY22"/>
<name>A0A2X0KY22_9BASI</name>
<organism evidence="3 4">
    <name type="scientific">Microbotryum saponariae</name>
    <dbReference type="NCBI Taxonomy" id="289078"/>
    <lineage>
        <taxon>Eukaryota</taxon>
        <taxon>Fungi</taxon>
        <taxon>Dikarya</taxon>
        <taxon>Basidiomycota</taxon>
        <taxon>Pucciniomycotina</taxon>
        <taxon>Microbotryomycetes</taxon>
        <taxon>Microbotryales</taxon>
        <taxon>Microbotryaceae</taxon>
        <taxon>Microbotryum</taxon>
    </lineage>
</organism>
<dbReference type="InterPro" id="IPR018203">
    <property type="entry name" value="GDP_dissociation_inhibitor"/>
</dbReference>
<comment type="similarity">
    <text evidence="1">Belongs to the Rab GDI family.</text>
</comment>
<dbReference type="OrthoDB" id="9446342at2759"/>
<dbReference type="Gene3D" id="3.50.50.60">
    <property type="entry name" value="FAD/NAD(P)-binding domain"/>
    <property type="match status" value="2"/>
</dbReference>
<dbReference type="GO" id="GO:0005829">
    <property type="term" value="C:cytosol"/>
    <property type="evidence" value="ECO:0007669"/>
    <property type="project" value="TreeGrafter"/>
</dbReference>
<evidence type="ECO:0000313" key="3">
    <source>
        <dbReference type="EMBL" id="SDA03323.1"/>
    </source>
</evidence>
<keyword evidence="4" id="KW-1185">Reference proteome</keyword>
<dbReference type="EMBL" id="FMWP01000127">
    <property type="protein sequence ID" value="SDA03323.1"/>
    <property type="molecule type" value="Genomic_DNA"/>
</dbReference>
<dbReference type="GO" id="GO:0005968">
    <property type="term" value="C:Rab-protein geranylgeranyltransferase complex"/>
    <property type="evidence" value="ECO:0007669"/>
    <property type="project" value="TreeGrafter"/>
</dbReference>
<reference evidence="4" key="1">
    <citation type="submission" date="2016-10" db="EMBL/GenBank/DDBJ databases">
        <authorList>
            <person name="Jeantristanb JTB J.-T."/>
            <person name="Ricardo R."/>
        </authorList>
    </citation>
    <scope>NUCLEOTIDE SEQUENCE [LARGE SCALE GENOMIC DNA]</scope>
</reference>
<dbReference type="Pfam" id="PF00996">
    <property type="entry name" value="GDI"/>
    <property type="match status" value="1"/>
</dbReference>
<dbReference type="PANTHER" id="PTHR11787">
    <property type="entry name" value="RAB GDP-DISSOCIATION INHIBITOR"/>
    <property type="match status" value="1"/>
</dbReference>
<protein>
    <submittedName>
        <fullName evidence="3">BZ3500_MvSof-1268-A1-R1_Chr7-1g09377 protein</fullName>
    </submittedName>
</protein>
<sequence length="572" mass="60612">MEPGTPTHFNAIIVGTGLTESVVAAALSKSGYSVLQLDQSSNYGDQWASLSLQELSEWASAAPGASTSPSAPPTDLLPTGQRFALSLFPTLLRATGPAIDVLVRSKVASYLSFGKVSGVGLWSWSEHDDGDDEATNEIAKPHGKGKGKGKVEPVPSSKADVFNHETLFLIEKRRLTKLLLLAAGQESLADDPRLSDPDLTLQDCLQKTFSLSSEVSSSLAYSLALCTSDRDLALPALERLRTFIHSSGRYGPSPFLVGHYGGAGDLVGGFSRICAVWGGGQILGRPIGPLILDAKPGIVVPTAQSPFFVHASQPPPPAAPSTFADDTIPHSALGVPVRIEKDQPADVFTADWIITAQSHVSILFPEEIRTTPGEGGSSDIDSVHAIVILPDAIPFPNPKRNQGAEGEETQDVDHVPDSSVFVFSPKELSDELGTVTALQVGPGTFACPSGSFVLYLDAPVLTATNRDTAALLSPYLDALLALSSSDISPRYSVFYASSKPPEPTSSVPRNFLVVPPVPSSGKTDRLATALDEAVMEAERVFWTVVGEEGRKEGVEFFEQGQVGVGEEDEDEQ</sequence>
<dbReference type="Proteomes" id="UP000249723">
    <property type="component" value="Unassembled WGS sequence"/>
</dbReference>
<accession>A0A2X0KY22</accession>
<dbReference type="GO" id="GO:0005634">
    <property type="term" value="C:nucleus"/>
    <property type="evidence" value="ECO:0007669"/>
    <property type="project" value="TreeGrafter"/>
</dbReference>
<dbReference type="GO" id="GO:0016192">
    <property type="term" value="P:vesicle-mediated transport"/>
    <property type="evidence" value="ECO:0007669"/>
    <property type="project" value="TreeGrafter"/>
</dbReference>
<feature type="region of interest" description="Disordered" evidence="2">
    <location>
        <begin position="130"/>
        <end position="156"/>
    </location>
</feature>
<evidence type="ECO:0000256" key="1">
    <source>
        <dbReference type="ARBA" id="ARBA00005593"/>
    </source>
</evidence>
<evidence type="ECO:0000256" key="2">
    <source>
        <dbReference type="SAM" id="MobiDB-lite"/>
    </source>
</evidence>